<keyword evidence="1" id="KW-0812">Transmembrane</keyword>
<organism evidence="2 3">
    <name type="scientific">Oliverpabstia intestinalis</name>
    <dbReference type="NCBI Taxonomy" id="2606633"/>
    <lineage>
        <taxon>Bacteria</taxon>
        <taxon>Bacillati</taxon>
        <taxon>Bacillota</taxon>
        <taxon>Clostridia</taxon>
        <taxon>Lachnospirales</taxon>
        <taxon>Lachnospiraceae</taxon>
        <taxon>Oliverpabstia</taxon>
    </lineage>
</organism>
<dbReference type="EMBL" id="VUMS01000005">
    <property type="protein sequence ID" value="MST65806.1"/>
    <property type="molecule type" value="Genomic_DNA"/>
</dbReference>
<feature type="transmembrane region" description="Helical" evidence="1">
    <location>
        <begin position="175"/>
        <end position="197"/>
    </location>
</feature>
<sequence>MNFEIIDNLFQVTVLACAVLVAVVHLFRHKDRRCLILALAYACFFMGTLYYVLHLAITGDTPHVFYVAEISWIASWFFFLSLQIMRTEGMKLCVLPVPAVCAGLIAASILIFRFMASYLVSGLFAVPVSAVAYLSLFRLQRGTAHWRTDVCFAVCTALQVGLFFVSAFMEDFTRFNLYFAVDIMLTLSLVALLILNLREVAEK</sequence>
<proteinExistence type="predicted"/>
<dbReference type="AlphaFoldDB" id="A0A7X2P1M8"/>
<accession>A0A7X2P1M8</accession>
<feature type="transmembrane region" description="Helical" evidence="1">
    <location>
        <begin position="118"/>
        <end position="137"/>
    </location>
</feature>
<evidence type="ECO:0000256" key="1">
    <source>
        <dbReference type="SAM" id="Phobius"/>
    </source>
</evidence>
<evidence type="ECO:0000313" key="2">
    <source>
        <dbReference type="EMBL" id="MST65806.1"/>
    </source>
</evidence>
<protein>
    <submittedName>
        <fullName evidence="2">Uncharacterized protein</fullName>
    </submittedName>
</protein>
<dbReference type="RefSeq" id="WP_154431538.1">
    <property type="nucleotide sequence ID" value="NZ_JBQHQP010000012.1"/>
</dbReference>
<feature type="transmembrane region" description="Helical" evidence="1">
    <location>
        <begin position="149"/>
        <end position="169"/>
    </location>
</feature>
<comment type="caution">
    <text evidence="2">The sequence shown here is derived from an EMBL/GenBank/DDBJ whole genome shotgun (WGS) entry which is preliminary data.</text>
</comment>
<feature type="transmembrane region" description="Helical" evidence="1">
    <location>
        <begin position="6"/>
        <end position="27"/>
    </location>
</feature>
<keyword evidence="1" id="KW-0472">Membrane</keyword>
<name>A0A7X2P1M8_9FIRM</name>
<keyword evidence="3" id="KW-1185">Reference proteome</keyword>
<gene>
    <name evidence="2" type="ORF">FYJ57_03445</name>
</gene>
<feature type="transmembrane region" description="Helical" evidence="1">
    <location>
        <begin position="34"/>
        <end position="57"/>
    </location>
</feature>
<feature type="transmembrane region" description="Helical" evidence="1">
    <location>
        <begin position="63"/>
        <end position="80"/>
    </location>
</feature>
<dbReference type="Proteomes" id="UP000440513">
    <property type="component" value="Unassembled WGS sequence"/>
</dbReference>
<keyword evidence="1" id="KW-1133">Transmembrane helix</keyword>
<evidence type="ECO:0000313" key="3">
    <source>
        <dbReference type="Proteomes" id="UP000440513"/>
    </source>
</evidence>
<feature type="transmembrane region" description="Helical" evidence="1">
    <location>
        <begin position="92"/>
        <end position="112"/>
    </location>
</feature>
<reference evidence="2 3" key="1">
    <citation type="submission" date="2019-08" db="EMBL/GenBank/DDBJ databases">
        <title>In-depth cultivation of the pig gut microbiome towards novel bacterial diversity and tailored functional studies.</title>
        <authorList>
            <person name="Wylensek D."/>
            <person name="Hitch T.C.A."/>
            <person name="Clavel T."/>
        </authorList>
    </citation>
    <scope>NUCLEOTIDE SEQUENCE [LARGE SCALE GENOMIC DNA]</scope>
    <source>
        <strain evidence="2 3">BSM-380-WT-5A</strain>
    </source>
</reference>